<evidence type="ECO:0000313" key="2">
    <source>
        <dbReference type="Proteomes" id="UP000198224"/>
    </source>
</evidence>
<dbReference type="SUPFAM" id="SSF74650">
    <property type="entry name" value="Galactose mutarotase-like"/>
    <property type="match status" value="1"/>
</dbReference>
<dbReference type="EMBL" id="LT607409">
    <property type="protein sequence ID" value="SCE75423.1"/>
    <property type="molecule type" value="Genomic_DNA"/>
</dbReference>
<dbReference type="InterPro" id="IPR014718">
    <property type="entry name" value="GH-type_carb-bd"/>
</dbReference>
<dbReference type="InterPro" id="IPR037480">
    <property type="entry name" value="YihR-like"/>
</dbReference>
<dbReference type="Proteomes" id="UP000198224">
    <property type="component" value="Chromosome I"/>
</dbReference>
<dbReference type="InterPro" id="IPR008183">
    <property type="entry name" value="Aldose_1/G6P_1-epimerase"/>
</dbReference>
<keyword evidence="2" id="KW-1185">Reference proteome</keyword>
<gene>
    <name evidence="1" type="ORF">GA0070612_0769</name>
</gene>
<dbReference type="GO" id="GO:0016853">
    <property type="term" value="F:isomerase activity"/>
    <property type="evidence" value="ECO:0007669"/>
    <property type="project" value="InterPro"/>
</dbReference>
<dbReference type="InterPro" id="IPR011013">
    <property type="entry name" value="Gal_mutarotase_sf_dom"/>
</dbReference>
<dbReference type="AlphaFoldDB" id="A0A1C4UUP8"/>
<protein>
    <submittedName>
        <fullName evidence="1">Aldose 1-epimerase</fullName>
    </submittedName>
</protein>
<evidence type="ECO:0000313" key="1">
    <source>
        <dbReference type="EMBL" id="SCE75423.1"/>
    </source>
</evidence>
<reference evidence="2" key="1">
    <citation type="submission" date="2016-06" db="EMBL/GenBank/DDBJ databases">
        <authorList>
            <person name="Varghese N."/>
            <person name="Submissions Spin"/>
        </authorList>
    </citation>
    <scope>NUCLEOTIDE SEQUENCE [LARGE SCALE GENOMIC DNA]</scope>
    <source>
        <strain evidence="2">DSM 45160</strain>
    </source>
</reference>
<organism evidence="1 2">
    <name type="scientific">Micromonospora chokoriensis</name>
    <dbReference type="NCBI Taxonomy" id="356851"/>
    <lineage>
        <taxon>Bacteria</taxon>
        <taxon>Bacillati</taxon>
        <taxon>Actinomycetota</taxon>
        <taxon>Actinomycetes</taxon>
        <taxon>Micromonosporales</taxon>
        <taxon>Micromonosporaceae</taxon>
        <taxon>Micromonospora</taxon>
    </lineage>
</organism>
<dbReference type="Gene3D" id="2.70.98.10">
    <property type="match status" value="1"/>
</dbReference>
<dbReference type="GO" id="GO:0030246">
    <property type="term" value="F:carbohydrate binding"/>
    <property type="evidence" value="ECO:0007669"/>
    <property type="project" value="InterPro"/>
</dbReference>
<dbReference type="eggNOG" id="COG2017">
    <property type="taxonomic scope" value="Bacteria"/>
</dbReference>
<name>A0A1C4UUP8_9ACTN</name>
<proteinExistence type="predicted"/>
<dbReference type="CDD" id="cd09022">
    <property type="entry name" value="Aldose_epim_Ec_YihR"/>
    <property type="match status" value="1"/>
</dbReference>
<dbReference type="Pfam" id="PF01263">
    <property type="entry name" value="Aldose_epim"/>
    <property type="match status" value="1"/>
</dbReference>
<dbReference type="GO" id="GO:0005975">
    <property type="term" value="P:carbohydrate metabolic process"/>
    <property type="evidence" value="ECO:0007669"/>
    <property type="project" value="InterPro"/>
</dbReference>
<sequence>MESPDQRPFSGAQWTISAAGHEAVIVEVGGGLRTYRHDGVDLVDGYRTDEVSPGCAGQVLAPWPNRIRDGRYSFGERTHQLPLTEPERHVAIHGLVNWVPWRLLEQSEDAVTVGYDLPPQPGYPWPLRLLSRWSIGADGLRVEHEVTNTGEEAAPFGFSVHPYLQLPGVAVDDLVMRLPTRTRMLVDGRLLPVGVTPVTGTEYDWTSPRRIGAAELDLCFGEVIRDADGGSSVSLAAPDGSAGVSIWADAEFGWWQVFTGDALVGDRHRRSVAIEPMTCPPDAFRSGRDLLTLKPGTTWRGAWGIRPGA</sequence>
<accession>A0A1C4UUP8</accession>
<dbReference type="RefSeq" id="WP_088986657.1">
    <property type="nucleotide sequence ID" value="NZ_LT607409.1"/>
</dbReference>